<evidence type="ECO:0000313" key="14">
    <source>
        <dbReference type="Proteomes" id="UP000046395"/>
    </source>
</evidence>
<dbReference type="InterPro" id="IPR003959">
    <property type="entry name" value="ATPase_AAA_core"/>
</dbReference>
<dbReference type="GO" id="GO:0005524">
    <property type="term" value="F:ATP binding"/>
    <property type="evidence" value="ECO:0007669"/>
    <property type="project" value="UniProtKB-KW"/>
</dbReference>
<dbReference type="InterPro" id="IPR003593">
    <property type="entry name" value="AAA+_ATPase"/>
</dbReference>
<dbReference type="PANTHER" id="PTHR10763:SF23">
    <property type="entry name" value="ORIGIN RECOGNITION COMPLEX SUBUNIT 1"/>
    <property type="match status" value="1"/>
</dbReference>
<evidence type="ECO:0000256" key="1">
    <source>
        <dbReference type="ARBA" id="ARBA00004123"/>
    </source>
</evidence>
<dbReference type="GO" id="GO:0003688">
    <property type="term" value="F:DNA replication origin binding"/>
    <property type="evidence" value="ECO:0007669"/>
    <property type="project" value="TreeGrafter"/>
</dbReference>
<evidence type="ECO:0000256" key="5">
    <source>
        <dbReference type="ARBA" id="ARBA00022723"/>
    </source>
</evidence>
<keyword evidence="10 11" id="KW-0539">Nucleus</keyword>
<reference evidence="15" key="3">
    <citation type="submission" date="2019-12" db="UniProtKB">
        <authorList>
            <consortium name="WormBaseParasite"/>
        </authorList>
    </citation>
    <scope>IDENTIFICATION</scope>
</reference>
<evidence type="ECO:0000256" key="10">
    <source>
        <dbReference type="ARBA" id="ARBA00023242"/>
    </source>
</evidence>
<keyword evidence="7 11" id="KW-0067">ATP-binding</keyword>
<dbReference type="Pfam" id="PF17872">
    <property type="entry name" value="AAA_lid_10"/>
    <property type="match status" value="1"/>
</dbReference>
<feature type="compositionally biased region" description="Low complexity" evidence="12">
    <location>
        <begin position="180"/>
        <end position="193"/>
    </location>
</feature>
<feature type="compositionally biased region" description="Basic and acidic residues" evidence="12">
    <location>
        <begin position="56"/>
        <end position="65"/>
    </location>
</feature>
<keyword evidence="8" id="KW-0460">Magnesium</keyword>
<evidence type="ECO:0000256" key="2">
    <source>
        <dbReference type="ARBA" id="ARBA00008398"/>
    </source>
</evidence>
<dbReference type="Proteomes" id="UP000046395">
    <property type="component" value="Unassembled WGS sequence"/>
</dbReference>
<comment type="subcellular location">
    <subcellularLocation>
        <location evidence="1 11">Nucleus</location>
    </subcellularLocation>
</comment>
<dbReference type="InterPro" id="IPR041083">
    <property type="entry name" value="AAA_lid_10"/>
</dbReference>
<keyword evidence="4 11" id="KW-0235">DNA replication</keyword>
<dbReference type="GO" id="GO:0033314">
    <property type="term" value="P:mitotic DNA replication checkpoint signaling"/>
    <property type="evidence" value="ECO:0007669"/>
    <property type="project" value="TreeGrafter"/>
</dbReference>
<keyword evidence="5" id="KW-0479">Metal-binding</keyword>
<dbReference type="InterPro" id="IPR015163">
    <property type="entry name" value="Cdc6_C"/>
</dbReference>
<dbReference type="GO" id="GO:0016887">
    <property type="term" value="F:ATP hydrolysis activity"/>
    <property type="evidence" value="ECO:0007669"/>
    <property type="project" value="InterPro"/>
</dbReference>
<evidence type="ECO:0000256" key="12">
    <source>
        <dbReference type="SAM" id="MobiDB-lite"/>
    </source>
</evidence>
<evidence type="ECO:0000256" key="9">
    <source>
        <dbReference type="ARBA" id="ARBA00023125"/>
    </source>
</evidence>
<feature type="compositionally biased region" description="Low complexity" evidence="12">
    <location>
        <begin position="104"/>
        <end position="116"/>
    </location>
</feature>
<dbReference type="SMART" id="SM00382">
    <property type="entry name" value="AAA"/>
    <property type="match status" value="1"/>
</dbReference>
<feature type="compositionally biased region" description="Basic and acidic residues" evidence="12">
    <location>
        <begin position="253"/>
        <end position="263"/>
    </location>
</feature>
<dbReference type="CDD" id="cd00009">
    <property type="entry name" value="AAA"/>
    <property type="match status" value="1"/>
</dbReference>
<dbReference type="WBParaSite" id="TMUE_0000001956.2">
    <property type="protein sequence ID" value="TMUE_0000001956.2"/>
    <property type="gene ID" value="WBGene00297819"/>
</dbReference>
<dbReference type="PANTHER" id="PTHR10763">
    <property type="entry name" value="CELL DIVISION CONTROL PROTEIN 6-RELATED"/>
    <property type="match status" value="1"/>
</dbReference>
<dbReference type="SUPFAM" id="SSF52540">
    <property type="entry name" value="P-loop containing nucleoside triphosphate hydrolases"/>
    <property type="match status" value="1"/>
</dbReference>
<dbReference type="Pfam" id="PF00004">
    <property type="entry name" value="AAA"/>
    <property type="match status" value="1"/>
</dbReference>
<feature type="region of interest" description="Disordered" evidence="12">
    <location>
        <begin position="25"/>
        <end position="335"/>
    </location>
</feature>
<proteinExistence type="inferred from homology"/>
<sequence>MKLRDRSFVQSTSWRSDYDAVISRSLYTPSTPAASSSLSKSSRLEGKQCSAKRKQHDYTPNETKTRGRKAQGISIASDSANGDSSDDIENSDARTSSRVTGNGLLPSVRLTVSSLRRSTRLEEKRSSAKRKSLDNALNESRRKARKTRARFGASYSDENDSSYDAEHSKGTTLSRIAGISALPSTRPASSSLRRSARQDEKQSSSKRKRFDHVPVESRTKGRTAKKRSFASTFAGGDSSHDVDDSSRPTSSRATEDHPADMPKSEPSCRVASSEQLRRPHRSGLRSIVPKKLIYSPTQRRQTASRRNRRRSEESFAFDEVPSKDSAISPIRESPAGKVVATENPLDDLRARLHASRIPENLPCREQQFEKVKKFISCCLKAEVGGCIYISGVPGTGKTVTVRHAVRSLLGDKMIPRFFYCEINGMQVLDPKTAYLEMVRVMKRTWKYKSADKARKLLDEMFGKVDRGRLPMVLLMDEVDLLITNRQRVLYQLFDWSTREEAKLIVLAIANTLDFPERVLSKRISSRAGITRLCFQPYTHVEIQRILEQRLAGSTLVSSDAVQLISRKVASVSGDLRRGLEICRLAVDIASEQAADGEQLIKGQRRNERRFPKLGIQHVNAALKHMAGNLKTLFIRNASMHEQLLLRAALCEYNRIGTEEIPFSALLKHYRSFCNTECLETMGYDQLRFMLQGFINVGIFMATNDTNDLNRCLRFNVNPEDIGTALPKQ</sequence>
<evidence type="ECO:0000256" key="11">
    <source>
        <dbReference type="RuleBase" id="RU365058"/>
    </source>
</evidence>
<dbReference type="Gene3D" id="3.40.50.300">
    <property type="entry name" value="P-loop containing nucleotide triphosphate hydrolases"/>
    <property type="match status" value="1"/>
</dbReference>
<evidence type="ECO:0000256" key="3">
    <source>
        <dbReference type="ARBA" id="ARBA00019081"/>
    </source>
</evidence>
<feature type="domain" description="AAA+ ATPase" evidence="13">
    <location>
        <begin position="383"/>
        <end position="533"/>
    </location>
</feature>
<dbReference type="Pfam" id="PF09079">
    <property type="entry name" value="WHD_Cdc6"/>
    <property type="match status" value="1"/>
</dbReference>
<accession>A0A5S6Q3Z2</accession>
<dbReference type="WBParaSite" id="TMUE_0000001956.1">
    <property type="protein sequence ID" value="TMUE_0000001956.1"/>
    <property type="gene ID" value="WBGene00297819"/>
</dbReference>
<evidence type="ECO:0000259" key="13">
    <source>
        <dbReference type="SMART" id="SM00382"/>
    </source>
</evidence>
<feature type="compositionally biased region" description="Low complexity" evidence="12">
    <location>
        <begin position="25"/>
        <end position="41"/>
    </location>
</feature>
<evidence type="ECO:0000256" key="8">
    <source>
        <dbReference type="ARBA" id="ARBA00022842"/>
    </source>
</evidence>
<feature type="compositionally biased region" description="Low complexity" evidence="12">
    <location>
        <begin position="73"/>
        <end position="83"/>
    </location>
</feature>
<reference evidence="14" key="2">
    <citation type="submission" date="2014-03" db="EMBL/GenBank/DDBJ databases">
        <title>The whipworm genome and dual-species transcriptomics of an intimate host-pathogen interaction.</title>
        <authorList>
            <person name="Foth B.J."/>
            <person name="Tsai I.J."/>
            <person name="Reid A.J."/>
            <person name="Bancroft A.J."/>
            <person name="Nichol S."/>
            <person name="Tracey A."/>
            <person name="Holroyd N."/>
            <person name="Cotton J.A."/>
            <person name="Stanley E.J."/>
            <person name="Zarowiecki M."/>
            <person name="Liu J.Z."/>
            <person name="Huckvale T."/>
            <person name="Cooper P.J."/>
            <person name="Grencis R.K."/>
            <person name="Berriman M."/>
        </authorList>
    </citation>
    <scope>NUCLEOTIDE SEQUENCE [LARGE SCALE GENOMIC DNA]</scope>
    <source>
        <strain evidence="14">Edinburgh</strain>
    </source>
</reference>
<dbReference type="Gene3D" id="1.10.8.60">
    <property type="match status" value="1"/>
</dbReference>
<evidence type="ECO:0000313" key="15">
    <source>
        <dbReference type="WBParaSite" id="TMUE_0000001956.1"/>
    </source>
</evidence>
<organism evidence="14 15">
    <name type="scientific">Trichuris muris</name>
    <name type="common">Mouse whipworm</name>
    <dbReference type="NCBI Taxonomy" id="70415"/>
    <lineage>
        <taxon>Eukaryota</taxon>
        <taxon>Metazoa</taxon>
        <taxon>Ecdysozoa</taxon>
        <taxon>Nematoda</taxon>
        <taxon>Enoplea</taxon>
        <taxon>Dorylaimia</taxon>
        <taxon>Trichinellida</taxon>
        <taxon>Trichuridae</taxon>
        <taxon>Trichuris</taxon>
    </lineage>
</organism>
<name>A0A5S6Q3Z2_TRIMR</name>
<keyword evidence="14" id="KW-1185">Reference proteome</keyword>
<dbReference type="GO" id="GO:0046872">
    <property type="term" value="F:metal ion binding"/>
    <property type="evidence" value="ECO:0007669"/>
    <property type="project" value="UniProtKB-KW"/>
</dbReference>
<keyword evidence="9 11" id="KW-0238">DNA-binding</keyword>
<reference evidence="14" key="1">
    <citation type="submission" date="2013-11" db="EMBL/GenBank/DDBJ databases">
        <authorList>
            <person name="Aslett M."/>
        </authorList>
    </citation>
    <scope>NUCLEOTIDE SEQUENCE [LARGE SCALE GENOMIC DNA]</scope>
    <source>
        <strain evidence="14">Edinburgh</strain>
    </source>
</reference>
<evidence type="ECO:0000256" key="7">
    <source>
        <dbReference type="ARBA" id="ARBA00022840"/>
    </source>
</evidence>
<dbReference type="FunFam" id="3.40.50.300:FF:000199">
    <property type="entry name" value="Origin recognition complex subunit 1"/>
    <property type="match status" value="1"/>
</dbReference>
<comment type="function">
    <text evidence="11">Component of the origin recognition complex (ORC) that binds origins of replication. DNA-binding is ATP-dependent, however specific DNA sequences that define origins of replication have not been identified so far. ORC is required to assemble the pre-replication complex necessary to initiate DNA replication.</text>
</comment>
<dbReference type="GO" id="GO:0005664">
    <property type="term" value="C:nuclear origin of replication recognition complex"/>
    <property type="evidence" value="ECO:0007669"/>
    <property type="project" value="TreeGrafter"/>
</dbReference>
<keyword evidence="6 11" id="KW-0547">Nucleotide-binding</keyword>
<dbReference type="InterPro" id="IPR050311">
    <property type="entry name" value="ORC1/CDC6"/>
</dbReference>
<protein>
    <recommendedName>
        <fullName evidence="3 11">Origin recognition complex subunit 1</fullName>
    </recommendedName>
</protein>
<dbReference type="STRING" id="70415.A0A5S6Q3Z2"/>
<evidence type="ECO:0000256" key="4">
    <source>
        <dbReference type="ARBA" id="ARBA00022705"/>
    </source>
</evidence>
<comment type="subunit">
    <text evidence="11">ORC is composed of six subunits.</text>
</comment>
<comment type="similarity">
    <text evidence="2 11">Belongs to the ORC1 family.</text>
</comment>
<evidence type="ECO:0000256" key="6">
    <source>
        <dbReference type="ARBA" id="ARBA00022741"/>
    </source>
</evidence>
<dbReference type="GO" id="GO:0006270">
    <property type="term" value="P:DNA replication initiation"/>
    <property type="evidence" value="ECO:0007669"/>
    <property type="project" value="TreeGrafter"/>
</dbReference>
<dbReference type="AlphaFoldDB" id="A0A5S6Q3Z2"/>
<dbReference type="InterPro" id="IPR027417">
    <property type="entry name" value="P-loop_NTPase"/>
</dbReference>